<reference evidence="3 4" key="1">
    <citation type="submission" date="2023-02" db="EMBL/GenBank/DDBJ databases">
        <title>Evolution of Hrp T3SS in non-pathogenic Pseudomonas fluorescens.</title>
        <authorList>
            <person name="Liao K."/>
            <person name="Wei H."/>
            <person name="Gu Y."/>
        </authorList>
    </citation>
    <scope>NUCLEOTIDE SEQUENCE [LARGE SCALE GENOMIC DNA]</scope>
    <source>
        <strain evidence="3 4">FP2043</strain>
    </source>
</reference>
<dbReference type="PANTHER" id="PTHR35191:SF1">
    <property type="entry name" value="PROPHAGE SIDE TAIL FIBER PROTEIN HOMOLOG STFQ-RELATED"/>
    <property type="match status" value="1"/>
</dbReference>
<dbReference type="Pfam" id="PF12571">
    <property type="entry name" value="Phage_tail_fib"/>
    <property type="match status" value="1"/>
</dbReference>
<accession>A0ABY9FZA8</accession>
<dbReference type="EMBL" id="CP117450">
    <property type="protein sequence ID" value="WLH08654.1"/>
    <property type="molecule type" value="Genomic_DNA"/>
</dbReference>
<dbReference type="InterPro" id="IPR054075">
    <property type="entry name" value="Gp53-like_C"/>
</dbReference>
<protein>
    <submittedName>
        <fullName evidence="3">Phage tail protein</fullName>
    </submittedName>
</protein>
<gene>
    <name evidence="3" type="ORF">PSH67_08315</name>
</gene>
<feature type="domain" description="Putative tail fiber protein gp53-like C-terminal" evidence="2">
    <location>
        <begin position="437"/>
        <end position="513"/>
    </location>
</feature>
<proteinExistence type="predicted"/>
<dbReference type="Pfam" id="PF21882">
    <property type="entry name" value="Gp53-like_C"/>
    <property type="match status" value="1"/>
</dbReference>
<dbReference type="Proteomes" id="UP001236748">
    <property type="component" value="Chromosome"/>
</dbReference>
<evidence type="ECO:0000259" key="2">
    <source>
        <dbReference type="Pfam" id="PF21882"/>
    </source>
</evidence>
<evidence type="ECO:0000313" key="4">
    <source>
        <dbReference type="Proteomes" id="UP001236748"/>
    </source>
</evidence>
<evidence type="ECO:0000313" key="3">
    <source>
        <dbReference type="EMBL" id="WLH08654.1"/>
    </source>
</evidence>
<keyword evidence="4" id="KW-1185">Reference proteome</keyword>
<dbReference type="Gene3D" id="2.60.40.3940">
    <property type="match status" value="1"/>
</dbReference>
<dbReference type="InterPro" id="IPR051934">
    <property type="entry name" value="Phage_Tail_Fiber_Structural"/>
</dbReference>
<feature type="domain" description="Phage tail fibre protein N-terminal" evidence="1">
    <location>
        <begin position="6"/>
        <end position="152"/>
    </location>
</feature>
<dbReference type="RefSeq" id="WP_305390254.1">
    <property type="nucleotide sequence ID" value="NZ_CP117450.1"/>
</dbReference>
<dbReference type="PANTHER" id="PTHR35191">
    <property type="entry name" value="PROPHAGE SIDE TAIL FIBER PROTEIN HOMOLOG STFQ-RELATED"/>
    <property type="match status" value="1"/>
</dbReference>
<name>A0ABY9FZA8_9PSED</name>
<sequence>MIDQNSQFFAILTAVGEAKQANATALGLPWTFAQMGVGDANGTDPIPSRAQTRLINEWRRAAVNQVRTDPANPNIIITEQVIPADVGGKWIREIGLYDADGDMVAVANCAPSFKPLLVQGTGKTQIIRMNFIVANTASVVLKIDPAIVLATREYVDLKVAEEIGKLDLKQSVVVATLNSIALGGLQTIDGIALEAGARVLVRKQQVASQNGIYIAASGNWVRSSDADTSAKVTSALTVGVERGATYADSVWTLTTDGPVVIGTTALNFELLAATAKEIAGVYRSVTVDKFGRVLAGSAPTTLAGYAIETASKAEAEADEVIENTKPATMLNVFQFFKKRWVEASESKSGVQANAKDEDMDEGSTDARTVTPLKLARRLAKVLVQATESVAGVAKAASQTFVDQGVDDATFVTPKKLRAGFRVLLAVNGYIYFPSWMGGLVWQWGNRTFASGASVPFATPFPVECFIAWALPNSIVGGNPSSVAANVQSLTPTSMILSWTATGSYSFFWFALGR</sequence>
<dbReference type="InterPro" id="IPR022225">
    <property type="entry name" value="Phage_tail_fibre_N"/>
</dbReference>
<organism evidence="3 4">
    <name type="scientific">Pseudomonas lurida</name>
    <dbReference type="NCBI Taxonomy" id="244566"/>
    <lineage>
        <taxon>Bacteria</taxon>
        <taxon>Pseudomonadati</taxon>
        <taxon>Pseudomonadota</taxon>
        <taxon>Gammaproteobacteria</taxon>
        <taxon>Pseudomonadales</taxon>
        <taxon>Pseudomonadaceae</taxon>
        <taxon>Pseudomonas</taxon>
    </lineage>
</organism>
<evidence type="ECO:0000259" key="1">
    <source>
        <dbReference type="Pfam" id="PF12571"/>
    </source>
</evidence>